<keyword evidence="5" id="KW-1185">Reference proteome</keyword>
<dbReference type="STRING" id="1367847.JCM7686_0845"/>
<dbReference type="EMBL" id="CP006650">
    <property type="protein sequence ID" value="AGT07954.1"/>
    <property type="molecule type" value="Genomic_DNA"/>
</dbReference>
<dbReference type="OrthoDB" id="5763339at2"/>
<protein>
    <submittedName>
        <fullName evidence="4">Lytic transglycosylase</fullName>
    </submittedName>
</protein>
<evidence type="ECO:0000256" key="2">
    <source>
        <dbReference type="SAM" id="SignalP"/>
    </source>
</evidence>
<dbReference type="AlphaFoldDB" id="S5XL67"/>
<dbReference type="PROSITE" id="PS51257">
    <property type="entry name" value="PROKAR_LIPOPROTEIN"/>
    <property type="match status" value="1"/>
</dbReference>
<dbReference type="RefSeq" id="WP_020949593.1">
    <property type="nucleotide sequence ID" value="NC_022041.1"/>
</dbReference>
<reference evidence="4 5" key="1">
    <citation type="journal article" date="2014" name="BMC Genomics">
        <title>Architecture and functions of a multipartite genome of the methylotrophic bacterium Paracoccus aminophilus JCM 7686, containing primary and secondary chromids.</title>
        <authorList>
            <person name="Dziewit L."/>
            <person name="Czarnecki J."/>
            <person name="Wibberg D."/>
            <person name="Radlinska M."/>
            <person name="Mrozek P."/>
            <person name="Szymczak M."/>
            <person name="Schluter A."/>
            <person name="Puhler A."/>
            <person name="Bartosik D."/>
        </authorList>
    </citation>
    <scope>NUCLEOTIDE SEQUENCE [LARGE SCALE GENOMIC DNA]</scope>
    <source>
        <strain evidence="4">JCM 7686</strain>
    </source>
</reference>
<proteinExistence type="inferred from homology"/>
<organism evidence="4 5">
    <name type="scientific">Paracoccus aminophilus JCM 7686</name>
    <dbReference type="NCBI Taxonomy" id="1367847"/>
    <lineage>
        <taxon>Bacteria</taxon>
        <taxon>Pseudomonadati</taxon>
        <taxon>Pseudomonadota</taxon>
        <taxon>Alphaproteobacteria</taxon>
        <taxon>Rhodobacterales</taxon>
        <taxon>Paracoccaceae</taxon>
        <taxon>Paracoccus</taxon>
    </lineage>
</organism>
<accession>S5XL67</accession>
<dbReference type="Proteomes" id="UP000015480">
    <property type="component" value="Chromosome"/>
</dbReference>
<feature type="domain" description="Transglycosylase SLT" evidence="3">
    <location>
        <begin position="94"/>
        <end position="156"/>
    </location>
</feature>
<dbReference type="PATRIC" id="fig|1367847.3.peg.805"/>
<dbReference type="HOGENOM" id="CLU_079068_1_0_5"/>
<dbReference type="Gene3D" id="1.10.530.10">
    <property type="match status" value="1"/>
</dbReference>
<gene>
    <name evidence="4" type="ORF">JCM7686_0845</name>
</gene>
<dbReference type="Pfam" id="PF01464">
    <property type="entry name" value="SLT"/>
    <property type="match status" value="1"/>
</dbReference>
<feature type="chain" id="PRO_5004544439" evidence="2">
    <location>
        <begin position="24"/>
        <end position="205"/>
    </location>
</feature>
<evidence type="ECO:0000256" key="1">
    <source>
        <dbReference type="ARBA" id="ARBA00009387"/>
    </source>
</evidence>
<comment type="similarity">
    <text evidence="1">Belongs to the virb1 family.</text>
</comment>
<evidence type="ECO:0000259" key="3">
    <source>
        <dbReference type="Pfam" id="PF01464"/>
    </source>
</evidence>
<keyword evidence="2" id="KW-0732">Signal</keyword>
<name>S5XL67_PARAH</name>
<evidence type="ECO:0000313" key="5">
    <source>
        <dbReference type="Proteomes" id="UP000015480"/>
    </source>
</evidence>
<dbReference type="SUPFAM" id="SSF53955">
    <property type="entry name" value="Lysozyme-like"/>
    <property type="match status" value="1"/>
</dbReference>
<dbReference type="KEGG" id="pami:JCM7686_0845"/>
<evidence type="ECO:0000313" key="4">
    <source>
        <dbReference type="EMBL" id="AGT07954.1"/>
    </source>
</evidence>
<dbReference type="eggNOG" id="COG0741">
    <property type="taxonomic scope" value="Bacteria"/>
</dbReference>
<dbReference type="InterPro" id="IPR008258">
    <property type="entry name" value="Transglycosylase_SLT_dom_1"/>
</dbReference>
<feature type="signal peptide" evidence="2">
    <location>
        <begin position="1"/>
        <end position="23"/>
    </location>
</feature>
<sequence>MLGKFGARAIAAATLIMVMGVAACDAKPSGGSNVVRLAEAKSAKAPKMRWGNRAGSDDWTRAALRTLESEGVTLLSSVPSDVKTYCPGYASLNREDRKHFWVGLLSSVAKHESGYNPTAKGGGGRYLGLMQISQSTARHYNCKGNMLNGSDNMACAVKIAARNVGRDGAIAAGQRGVARDWMPLRSTSKRSDIAAWTSQQAYCGR</sequence>
<dbReference type="InterPro" id="IPR023346">
    <property type="entry name" value="Lysozyme-like_dom_sf"/>
</dbReference>